<evidence type="ECO:0000313" key="2">
    <source>
        <dbReference type="EMBL" id="AFD00438.1"/>
    </source>
</evidence>
<reference evidence="2 3" key="1">
    <citation type="journal article" date="2012" name="J. Bacteriol.">
        <title>Complete genome sequence of a thermophilic methanogen, Methanocella conradii HZ254, isolated from Chinese rice field soil.</title>
        <authorList>
            <person name="Lu Z."/>
            <person name="Lu Y."/>
        </authorList>
    </citation>
    <scope>NUCLEOTIDE SEQUENCE [LARGE SCALE GENOMIC DNA]</scope>
    <source>
        <strain evidence="3">DSM 24694 / JCM 17849 / CGMCC 1.5162 / HZ254</strain>
    </source>
</reference>
<feature type="transmembrane region" description="Helical" evidence="1">
    <location>
        <begin position="12"/>
        <end position="31"/>
    </location>
</feature>
<name>H8I8W7_METCZ</name>
<dbReference type="HOGENOM" id="CLU_3020968_0_0_2"/>
<sequence>MKRVTFNLNDDWAKRGLSLTICSTILCILIASTTTPIVNAKYNFDGFPLSTIAQG</sequence>
<evidence type="ECO:0000256" key="1">
    <source>
        <dbReference type="SAM" id="Phobius"/>
    </source>
</evidence>
<keyword evidence="1" id="KW-0472">Membrane</keyword>
<evidence type="ECO:0000313" key="3">
    <source>
        <dbReference type="Proteomes" id="UP000005233"/>
    </source>
</evidence>
<keyword evidence="3" id="KW-1185">Reference proteome</keyword>
<dbReference type="Proteomes" id="UP000005233">
    <property type="component" value="Chromosome"/>
</dbReference>
<proteinExistence type="predicted"/>
<organism evidence="2 3">
    <name type="scientific">Methanocella conradii (strain DSM 24694 / JCM 17849 / CGMCC 1.5162 / HZ254)</name>
    <dbReference type="NCBI Taxonomy" id="1041930"/>
    <lineage>
        <taxon>Archaea</taxon>
        <taxon>Methanobacteriati</taxon>
        <taxon>Methanobacteriota</taxon>
        <taxon>Stenosarchaea group</taxon>
        <taxon>Methanomicrobia</taxon>
        <taxon>Methanocellales</taxon>
        <taxon>Methanocellaceae</taxon>
        <taxon>Methanocella</taxon>
    </lineage>
</organism>
<dbReference type="SMR" id="H8I8W7"/>
<gene>
    <name evidence="2" type="ordered locus">Mtc_1692</name>
</gene>
<dbReference type="KEGG" id="mez:Mtc_1692"/>
<accession>H8I8W7</accession>
<keyword evidence="1" id="KW-0812">Transmembrane</keyword>
<protein>
    <submittedName>
        <fullName evidence="2">Uncharacterized protein</fullName>
    </submittedName>
</protein>
<dbReference type="EMBL" id="CP003243">
    <property type="protein sequence ID" value="AFD00438.1"/>
    <property type="molecule type" value="Genomic_DNA"/>
</dbReference>
<dbReference type="AlphaFoldDB" id="H8I8W7"/>
<dbReference type="STRING" id="1041930.Mtc_1692"/>
<keyword evidence="1" id="KW-1133">Transmembrane helix</keyword>